<gene>
    <name evidence="1" type="ORF">PR048_028462</name>
</gene>
<sequence>MCKKRVSPSSEQTAERIRVHGVCVLAGPVAMGALDDVQLGTIPESRYSDVIQHLRNSFFADEPLNSAVQLCRPGEPHAELEDHSLTTLADGLSQMAVHATTGEVSLCTLPLAR</sequence>
<accession>A0ABQ9GD68</accession>
<keyword evidence="2" id="KW-1185">Reference proteome</keyword>
<comment type="caution">
    <text evidence="1">The sequence shown here is derived from an EMBL/GenBank/DDBJ whole genome shotgun (WGS) entry which is preliminary data.</text>
</comment>
<proteinExistence type="predicted"/>
<name>A0ABQ9GD68_9NEOP</name>
<reference evidence="1 2" key="1">
    <citation type="submission" date="2023-02" db="EMBL/GenBank/DDBJ databases">
        <title>LHISI_Scaffold_Assembly.</title>
        <authorList>
            <person name="Stuart O.P."/>
            <person name="Cleave R."/>
            <person name="Magrath M.J.L."/>
            <person name="Mikheyev A.S."/>
        </authorList>
    </citation>
    <scope>NUCLEOTIDE SEQUENCE [LARGE SCALE GENOMIC DNA]</scope>
    <source>
        <strain evidence="1">Daus_M_001</strain>
        <tissue evidence="1">Leg muscle</tissue>
    </source>
</reference>
<dbReference type="Gene3D" id="3.40.630.30">
    <property type="match status" value="1"/>
</dbReference>
<evidence type="ECO:0000313" key="2">
    <source>
        <dbReference type="Proteomes" id="UP001159363"/>
    </source>
</evidence>
<organism evidence="1 2">
    <name type="scientific">Dryococelus australis</name>
    <dbReference type="NCBI Taxonomy" id="614101"/>
    <lineage>
        <taxon>Eukaryota</taxon>
        <taxon>Metazoa</taxon>
        <taxon>Ecdysozoa</taxon>
        <taxon>Arthropoda</taxon>
        <taxon>Hexapoda</taxon>
        <taxon>Insecta</taxon>
        <taxon>Pterygota</taxon>
        <taxon>Neoptera</taxon>
        <taxon>Polyneoptera</taxon>
        <taxon>Phasmatodea</taxon>
        <taxon>Verophasmatodea</taxon>
        <taxon>Anareolatae</taxon>
        <taxon>Phasmatidae</taxon>
        <taxon>Eurycanthinae</taxon>
        <taxon>Dryococelus</taxon>
    </lineage>
</organism>
<evidence type="ECO:0000313" key="1">
    <source>
        <dbReference type="EMBL" id="KAJ8869471.1"/>
    </source>
</evidence>
<protein>
    <submittedName>
        <fullName evidence="1">Uncharacterized protein</fullName>
    </submittedName>
</protein>
<dbReference type="EMBL" id="JARBHB010000013">
    <property type="protein sequence ID" value="KAJ8869471.1"/>
    <property type="molecule type" value="Genomic_DNA"/>
</dbReference>
<dbReference type="Proteomes" id="UP001159363">
    <property type="component" value="Chromosome 12"/>
</dbReference>